<feature type="compositionally biased region" description="Pro residues" evidence="1">
    <location>
        <begin position="465"/>
        <end position="479"/>
    </location>
</feature>
<name>A0A7Y9FHJ5_9CELL</name>
<comment type="caution">
    <text evidence="4">The sequence shown here is derived from an EMBL/GenBank/DDBJ whole genome shotgun (WGS) entry which is preliminary data.</text>
</comment>
<feature type="region of interest" description="Disordered" evidence="1">
    <location>
        <begin position="1"/>
        <end position="27"/>
    </location>
</feature>
<dbReference type="Gene3D" id="2.160.20.10">
    <property type="entry name" value="Single-stranded right-handed beta-helix, Pectin lyase-like"/>
    <property type="match status" value="1"/>
</dbReference>
<feature type="region of interest" description="Disordered" evidence="1">
    <location>
        <begin position="412"/>
        <end position="498"/>
    </location>
</feature>
<dbReference type="SMART" id="SM00710">
    <property type="entry name" value="PbH1"/>
    <property type="match status" value="4"/>
</dbReference>
<dbReference type="EMBL" id="BONN01000012">
    <property type="protein sequence ID" value="GIG34078.1"/>
    <property type="molecule type" value="Genomic_DNA"/>
</dbReference>
<sequence length="742" mass="75204">MRGRPATTARRPRRTRHAHRSGTPGRRTAAALATTAGLVVALVVAVIAPASSTPAPAYRPLSPARVLTGTTLEAGGAATVTLPSVPAGATTATLQVTTGQTTARSTAVTVCPADEATCSGPTALTVPAGEPGSATVTVPVSQDRPTVVVRTSAAARVFVDLHGYGVDATQSPAATDSLYVPVDPRRAVETTLTGRGATTVTIPGAPAGATAVAVRLSSTAASSETSYVAVCPADQAAAGCATTSTLNPLPGRARQASTVVRLSPGARLQLFNLQGTHDVALDVDGFWVPAAAGATGGTLETLDSPETLADTVVRSGASATLTLDDVPTDATAVQVRLRATGAWRPTTVAACPGSTASDGCRETSFLVASPDVPAHNQALIPLVGDDQHEITLTSSAASVRLTPEIVGWVVGTGGATVAPPTRTATPTPTPTRTATPTPTASPKPTATPTATATPKPTASATPTPTAKPTPTPTPAPTAAPAPGAVKPGPTNTGVPAGTKLTVHQGDLTLGTPGQVVEGLDVRGFVKVTAPGVTIRKSIVRGTATTIQRSLVSTSAGASVTVEDSELYAQSPSAHIDGFRGQDITVRRSNIHHVIDHFHLTGGNVTVESSWLHDNLHYTNDPLQGGTPSHDDSIQIQVGSNIRITGNTIEDATNSGIQFTQDRGVVSDVRITKNWLDGGGCTVNLAEKGKGAFQGVVITDNVFGRDTRVANCAIIAPSTTMAVMTAARNTFTDGTAVKVSRGD</sequence>
<accession>A0A7Y9FHJ5</accession>
<reference evidence="3 6" key="2">
    <citation type="submission" date="2021-01" db="EMBL/GenBank/DDBJ databases">
        <title>Whole genome shotgun sequence of Cellulomonas oligotrophica NBRC 109435.</title>
        <authorList>
            <person name="Komaki H."/>
            <person name="Tamura T."/>
        </authorList>
    </citation>
    <scope>NUCLEOTIDE SEQUENCE [LARGE SCALE GENOMIC DNA]</scope>
    <source>
        <strain evidence="3 6">NBRC 109435</strain>
    </source>
</reference>
<dbReference type="Proteomes" id="UP000577956">
    <property type="component" value="Unassembled WGS sequence"/>
</dbReference>
<dbReference type="AlphaFoldDB" id="A0A7Y9FHJ5"/>
<dbReference type="Proteomes" id="UP000618382">
    <property type="component" value="Unassembled WGS sequence"/>
</dbReference>
<feature type="compositionally biased region" description="Low complexity" evidence="1">
    <location>
        <begin position="415"/>
        <end position="464"/>
    </location>
</feature>
<evidence type="ECO:0000313" key="5">
    <source>
        <dbReference type="Proteomes" id="UP000577956"/>
    </source>
</evidence>
<dbReference type="Pfam" id="PF13229">
    <property type="entry name" value="Beta_helix"/>
    <property type="match status" value="1"/>
</dbReference>
<dbReference type="SUPFAM" id="SSF51126">
    <property type="entry name" value="Pectin lyase-like"/>
    <property type="match status" value="1"/>
</dbReference>
<dbReference type="InterPro" id="IPR012334">
    <property type="entry name" value="Pectin_lyas_fold"/>
</dbReference>
<protein>
    <recommendedName>
        <fullName evidence="2">Right handed beta helix domain-containing protein</fullName>
    </recommendedName>
</protein>
<dbReference type="InterPro" id="IPR039448">
    <property type="entry name" value="Beta_helix"/>
</dbReference>
<evidence type="ECO:0000313" key="3">
    <source>
        <dbReference type="EMBL" id="GIG34078.1"/>
    </source>
</evidence>
<evidence type="ECO:0000256" key="1">
    <source>
        <dbReference type="SAM" id="MobiDB-lite"/>
    </source>
</evidence>
<reference evidence="4 5" key="1">
    <citation type="submission" date="2020-07" db="EMBL/GenBank/DDBJ databases">
        <title>Sequencing the genomes of 1000 actinobacteria strains.</title>
        <authorList>
            <person name="Klenk H.-P."/>
        </authorList>
    </citation>
    <scope>NUCLEOTIDE SEQUENCE [LARGE SCALE GENOMIC DNA]</scope>
    <source>
        <strain evidence="4 5">DSM 24482</strain>
    </source>
</reference>
<keyword evidence="6" id="KW-1185">Reference proteome</keyword>
<evidence type="ECO:0000313" key="6">
    <source>
        <dbReference type="Proteomes" id="UP000618382"/>
    </source>
</evidence>
<dbReference type="InterPro" id="IPR006626">
    <property type="entry name" value="PbH1"/>
</dbReference>
<dbReference type="RefSeq" id="WP_140459785.1">
    <property type="nucleotide sequence ID" value="NZ_BAABFI010000007.1"/>
</dbReference>
<feature type="compositionally biased region" description="Low complexity" evidence="1">
    <location>
        <begin position="480"/>
        <end position="490"/>
    </location>
</feature>
<evidence type="ECO:0000259" key="2">
    <source>
        <dbReference type="Pfam" id="PF13229"/>
    </source>
</evidence>
<gene>
    <name evidence="4" type="ORF">BKA21_002993</name>
    <name evidence="3" type="ORF">Col01nite_32370</name>
</gene>
<proteinExistence type="predicted"/>
<dbReference type="InterPro" id="IPR011050">
    <property type="entry name" value="Pectin_lyase_fold/virulence"/>
</dbReference>
<evidence type="ECO:0000313" key="4">
    <source>
        <dbReference type="EMBL" id="NYD87444.1"/>
    </source>
</evidence>
<feature type="compositionally biased region" description="Basic residues" evidence="1">
    <location>
        <begin position="10"/>
        <end position="20"/>
    </location>
</feature>
<organism evidence="4 5">
    <name type="scientific">Cellulomonas oligotrophica</name>
    <dbReference type="NCBI Taxonomy" id="931536"/>
    <lineage>
        <taxon>Bacteria</taxon>
        <taxon>Bacillati</taxon>
        <taxon>Actinomycetota</taxon>
        <taxon>Actinomycetes</taxon>
        <taxon>Micrococcales</taxon>
        <taxon>Cellulomonadaceae</taxon>
        <taxon>Cellulomonas</taxon>
    </lineage>
</organism>
<feature type="domain" description="Right handed beta helix" evidence="2">
    <location>
        <begin position="532"/>
        <end position="686"/>
    </location>
</feature>
<dbReference type="EMBL" id="JACCBK010000001">
    <property type="protein sequence ID" value="NYD87444.1"/>
    <property type="molecule type" value="Genomic_DNA"/>
</dbReference>